<proteinExistence type="predicted"/>
<feature type="compositionally biased region" description="Basic and acidic residues" evidence="1">
    <location>
        <begin position="1"/>
        <end position="19"/>
    </location>
</feature>
<feature type="compositionally biased region" description="Basic and acidic residues" evidence="1">
    <location>
        <begin position="63"/>
        <end position="86"/>
    </location>
</feature>
<dbReference type="InterPro" id="IPR025580">
    <property type="entry name" value="Gp46"/>
</dbReference>
<evidence type="ECO:0000313" key="2">
    <source>
        <dbReference type="EMBL" id="AYJ36099.1"/>
    </source>
</evidence>
<feature type="region of interest" description="Disordered" evidence="1">
    <location>
        <begin position="1"/>
        <end position="28"/>
    </location>
</feature>
<reference evidence="2 3" key="1">
    <citation type="submission" date="2018-10" db="EMBL/GenBank/DDBJ databases">
        <title>Genome sequencing of Lactobacillus species.</title>
        <authorList>
            <person name="Baek C."/>
            <person name="Yi H."/>
        </authorList>
    </citation>
    <scope>NUCLEOTIDE SEQUENCE [LARGE SCALE GENOMIC DNA]</scope>
    <source>
        <strain evidence="2 3">DSM 16365</strain>
    </source>
</reference>
<organism evidence="2 3">
    <name type="scientific">Lactiplantibacillus argentoratensis</name>
    <dbReference type="NCBI Taxonomy" id="271881"/>
    <lineage>
        <taxon>Bacteria</taxon>
        <taxon>Bacillati</taxon>
        <taxon>Bacillota</taxon>
        <taxon>Bacilli</taxon>
        <taxon>Lactobacillales</taxon>
        <taxon>Lactobacillaceae</taxon>
        <taxon>Lactiplantibacillus</taxon>
    </lineage>
</organism>
<evidence type="ECO:0000256" key="1">
    <source>
        <dbReference type="SAM" id="MobiDB-lite"/>
    </source>
</evidence>
<sequence length="216" mass="24251">MSEEPKNPETNPEDGKQSEEPVTFTDEQQAKIDELIGQQHAKWSKKLDQQQADFKQQLADAQKQAEERAKMTAEQKAEADRKQREAEIAKQNKELATQIQEYKTKSMLLDKGISPDMLPLVMGTDEDSTSDNLELLQKYVDSQVQAATEKLLTGKQAVTTGSNNTSPLETGTDNPWSKDGWNLTKQTEIYNSDKEQAQKLIASAQPISQSFYVGKQ</sequence>
<accession>A0AAN1Q1S1</accession>
<dbReference type="AlphaFoldDB" id="A0AAN1Q1S1"/>
<feature type="region of interest" description="Disordered" evidence="1">
    <location>
        <begin position="155"/>
        <end position="180"/>
    </location>
</feature>
<feature type="region of interest" description="Disordered" evidence="1">
    <location>
        <begin position="54"/>
        <end position="86"/>
    </location>
</feature>
<dbReference type="EMBL" id="CP032751">
    <property type="protein sequence ID" value="AYJ36099.1"/>
    <property type="molecule type" value="Genomic_DNA"/>
</dbReference>
<dbReference type="RefSeq" id="WP_057717826.1">
    <property type="nucleotide sequence ID" value="NZ_BJZD01000037.1"/>
</dbReference>
<name>A0AAN1Q1S1_9LACO</name>
<gene>
    <name evidence="2" type="ORF">LPA65_10185</name>
</gene>
<feature type="compositionally biased region" description="Polar residues" evidence="1">
    <location>
        <begin position="156"/>
        <end position="175"/>
    </location>
</feature>
<dbReference type="Pfam" id="PF14265">
    <property type="entry name" value="DUF4355"/>
    <property type="match status" value="1"/>
</dbReference>
<dbReference type="KEGG" id="larg:LPA65_10185"/>
<dbReference type="Proteomes" id="UP000281644">
    <property type="component" value="Chromosome"/>
</dbReference>
<protein>
    <submittedName>
        <fullName evidence="2">DUF4355 domain-containing protein</fullName>
    </submittedName>
</protein>
<evidence type="ECO:0000313" key="3">
    <source>
        <dbReference type="Proteomes" id="UP000281644"/>
    </source>
</evidence>